<dbReference type="InterPro" id="IPR003751">
    <property type="entry name" value="CsrA"/>
</dbReference>
<dbReference type="FunFam" id="2.60.40.4380:FF:000001">
    <property type="entry name" value="Translational regulator CsrA"/>
    <property type="match status" value="1"/>
</dbReference>
<dbReference type="GO" id="GO:0006109">
    <property type="term" value="P:regulation of carbohydrate metabolic process"/>
    <property type="evidence" value="ECO:0007669"/>
    <property type="project" value="UniProtKB-UniRule"/>
</dbReference>
<dbReference type="GO" id="GO:0045947">
    <property type="term" value="P:negative regulation of translational initiation"/>
    <property type="evidence" value="ECO:0007669"/>
    <property type="project" value="UniProtKB-UniRule"/>
</dbReference>
<comment type="similarity">
    <text evidence="5">Belongs to the CsrA/RsmA family.</text>
</comment>
<dbReference type="SUPFAM" id="SSF117130">
    <property type="entry name" value="CsrA-like"/>
    <property type="match status" value="1"/>
</dbReference>
<comment type="subcellular location">
    <subcellularLocation>
        <location evidence="5">Cytoplasm</location>
    </subcellularLocation>
</comment>
<dbReference type="AlphaFoldDB" id="A0A0N0VIB9"/>
<keyword evidence="1 5" id="KW-0963">Cytoplasm</keyword>
<dbReference type="EMBL" id="JSYZ01000026">
    <property type="protein sequence ID" value="KPA87792.1"/>
    <property type="molecule type" value="Genomic_DNA"/>
</dbReference>
<name>A0A0N0VIB9_9PSED</name>
<dbReference type="InterPro" id="IPR036107">
    <property type="entry name" value="CsrA_sf"/>
</dbReference>
<dbReference type="GO" id="GO:0048027">
    <property type="term" value="F:mRNA 5'-UTR binding"/>
    <property type="evidence" value="ECO:0007669"/>
    <property type="project" value="UniProtKB-UniRule"/>
</dbReference>
<comment type="function">
    <text evidence="5">A key translational regulator that binds mRNA to regulate translation initiation and/or mRNA stability. Mediates global changes in gene expression, shifting from rapid growth to stress survival by linking envelope stress, the stringent response and the catabolite repression systems. Usually binds in the 5'-UTR; binding at or near the Shine-Dalgarno sequence prevents ribosome-binding, repressing translation, binding elsewhere in the 5'-UTR can activate translation and/or stabilize the mRNA. Its function is antagonized by small RNA(s).</text>
</comment>
<keyword evidence="3 5" id="KW-0694">RNA-binding</keyword>
<reference evidence="6 7" key="1">
    <citation type="journal article" date="2015" name="PLoS ONE">
        <title>Rice-Infecting Pseudomonas Genomes Are Highly Accessorized and Harbor Multiple Putative Virulence Mechanisms to Cause Sheath Brown Rot.</title>
        <authorList>
            <person name="Quibod I.L."/>
            <person name="Grande G."/>
            <person name="Oreiro E.G."/>
            <person name="Borja F.N."/>
            <person name="Dossa G.S."/>
            <person name="Mauleon R."/>
            <person name="Cruz C.V."/>
            <person name="Oliva R."/>
        </authorList>
    </citation>
    <scope>NUCLEOTIDE SEQUENCE [LARGE SCALE GENOMIC DNA]</scope>
    <source>
        <strain evidence="6 7">IRRI 6609</strain>
    </source>
</reference>
<dbReference type="STRING" id="50340.PF66_05747"/>
<comment type="subunit">
    <text evidence="5">Homodimer; the beta-strands of each monomer intercalate to form a hydrophobic core, while the alpha-helices form wings that extend away from the core.</text>
</comment>
<dbReference type="NCBIfam" id="NF002469">
    <property type="entry name" value="PRK01712.1"/>
    <property type="match status" value="1"/>
</dbReference>
<dbReference type="GO" id="GO:0045948">
    <property type="term" value="P:positive regulation of translational initiation"/>
    <property type="evidence" value="ECO:0007669"/>
    <property type="project" value="UniProtKB-UniRule"/>
</dbReference>
<gene>
    <name evidence="5" type="primary">csrA</name>
    <name evidence="6" type="ORF">PF66_05747</name>
</gene>
<dbReference type="Pfam" id="PF02599">
    <property type="entry name" value="CsrA"/>
    <property type="match status" value="1"/>
</dbReference>
<evidence type="ECO:0000256" key="5">
    <source>
        <dbReference type="HAMAP-Rule" id="MF_00167"/>
    </source>
</evidence>
<dbReference type="PANTHER" id="PTHR34984">
    <property type="entry name" value="CARBON STORAGE REGULATOR"/>
    <property type="match status" value="1"/>
</dbReference>
<dbReference type="GO" id="GO:0006402">
    <property type="term" value="P:mRNA catabolic process"/>
    <property type="evidence" value="ECO:0007669"/>
    <property type="project" value="InterPro"/>
</dbReference>
<evidence type="ECO:0000256" key="3">
    <source>
        <dbReference type="ARBA" id="ARBA00022884"/>
    </source>
</evidence>
<sequence length="64" mass="6956">MLILTRKIGESINIGDNITITILGVSGQQVRVGINAPKDVAVHREEIYQRIQAGLSAGEKKDNL</sequence>
<accession>A0A0N0VIB9</accession>
<keyword evidence="5" id="KW-0678">Repressor</keyword>
<evidence type="ECO:0000256" key="1">
    <source>
        <dbReference type="ARBA" id="ARBA00022490"/>
    </source>
</evidence>
<evidence type="ECO:0000256" key="4">
    <source>
        <dbReference type="ARBA" id="ARBA00023159"/>
    </source>
</evidence>
<keyword evidence="7" id="KW-1185">Reference proteome</keyword>
<dbReference type="PATRIC" id="fig|50340.43.peg.3462"/>
<dbReference type="RefSeq" id="WP_054057756.1">
    <property type="nucleotide sequence ID" value="NZ_JAQMZR010000012.1"/>
</dbReference>
<keyword evidence="2 5" id="KW-0810">Translation regulation</keyword>
<evidence type="ECO:0000313" key="7">
    <source>
        <dbReference type="Proteomes" id="UP000037931"/>
    </source>
</evidence>
<evidence type="ECO:0000313" key="6">
    <source>
        <dbReference type="EMBL" id="KPA87792.1"/>
    </source>
</evidence>
<dbReference type="Proteomes" id="UP000037931">
    <property type="component" value="Unassembled WGS sequence"/>
</dbReference>
<dbReference type="Gene3D" id="2.60.40.4380">
    <property type="entry name" value="Translational regulator CsrA"/>
    <property type="match status" value="1"/>
</dbReference>
<protein>
    <recommendedName>
        <fullName evidence="5">Translational regulator CsrA</fullName>
    </recommendedName>
    <alternativeName>
        <fullName evidence="5">Carbon storage regulator</fullName>
    </alternativeName>
</protein>
<comment type="caution">
    <text evidence="6">The sequence shown here is derived from an EMBL/GenBank/DDBJ whole genome shotgun (WGS) entry which is preliminary data.</text>
</comment>
<keyword evidence="4 5" id="KW-0010">Activator</keyword>
<dbReference type="HAMAP" id="MF_00167">
    <property type="entry name" value="CsrA"/>
    <property type="match status" value="1"/>
</dbReference>
<dbReference type="NCBIfam" id="TIGR00202">
    <property type="entry name" value="csrA"/>
    <property type="match status" value="1"/>
</dbReference>
<dbReference type="GO" id="GO:0005829">
    <property type="term" value="C:cytosol"/>
    <property type="evidence" value="ECO:0007669"/>
    <property type="project" value="TreeGrafter"/>
</dbReference>
<organism evidence="6 7">
    <name type="scientific">Pseudomonas asplenii</name>
    <dbReference type="NCBI Taxonomy" id="53407"/>
    <lineage>
        <taxon>Bacteria</taxon>
        <taxon>Pseudomonadati</taxon>
        <taxon>Pseudomonadota</taxon>
        <taxon>Gammaproteobacteria</taxon>
        <taxon>Pseudomonadales</taxon>
        <taxon>Pseudomonadaceae</taxon>
        <taxon>Pseudomonas</taxon>
    </lineage>
</organism>
<proteinExistence type="inferred from homology"/>
<dbReference type="OrthoDB" id="9809061at2"/>
<dbReference type="PANTHER" id="PTHR34984:SF1">
    <property type="entry name" value="CARBON STORAGE REGULATOR"/>
    <property type="match status" value="1"/>
</dbReference>
<evidence type="ECO:0000256" key="2">
    <source>
        <dbReference type="ARBA" id="ARBA00022845"/>
    </source>
</evidence>